<reference evidence="1 2" key="1">
    <citation type="journal article" date="2022" name="Allergy">
        <title>Genome assembly and annotation of Periplaneta americana reveal a comprehensive cockroach allergen profile.</title>
        <authorList>
            <person name="Wang L."/>
            <person name="Xiong Q."/>
            <person name="Saelim N."/>
            <person name="Wang L."/>
            <person name="Nong W."/>
            <person name="Wan A.T."/>
            <person name="Shi M."/>
            <person name="Liu X."/>
            <person name="Cao Q."/>
            <person name="Hui J.H.L."/>
            <person name="Sookrung N."/>
            <person name="Leung T.F."/>
            <person name="Tungtrongchitr A."/>
            <person name="Tsui S.K.W."/>
        </authorList>
    </citation>
    <scope>NUCLEOTIDE SEQUENCE [LARGE SCALE GENOMIC DNA]</scope>
    <source>
        <strain evidence="1">PWHHKU_190912</strain>
    </source>
</reference>
<protein>
    <submittedName>
        <fullName evidence="1">Uncharacterized protein</fullName>
    </submittedName>
</protein>
<accession>A0ABQ8T2X3</accession>
<comment type="caution">
    <text evidence="1">The sequence shown here is derived from an EMBL/GenBank/DDBJ whole genome shotgun (WGS) entry which is preliminary data.</text>
</comment>
<dbReference type="PANTHER" id="PTHR47055">
    <property type="entry name" value="DDE_TNP_1_7 DOMAIN-CONTAINING PROTEIN"/>
    <property type="match status" value="1"/>
</dbReference>
<keyword evidence="2" id="KW-1185">Reference proteome</keyword>
<dbReference type="InterPro" id="IPR052638">
    <property type="entry name" value="PiggyBac_TE-derived"/>
</dbReference>
<sequence>MYVTYLDEQSLSLNQEPLSLHQILEILEKEEAGMPPSGADIFISPPENFVNDLGDEDSREEYNIDVNINILPGSILRAPAQVRGLEEEHTILYTARKNKLGDVTKEEMKCVIGALLQTGYLSPARRRKYWEYSAYTYGYN</sequence>
<organism evidence="1 2">
    <name type="scientific">Periplaneta americana</name>
    <name type="common">American cockroach</name>
    <name type="synonym">Blatta americana</name>
    <dbReference type="NCBI Taxonomy" id="6978"/>
    <lineage>
        <taxon>Eukaryota</taxon>
        <taxon>Metazoa</taxon>
        <taxon>Ecdysozoa</taxon>
        <taxon>Arthropoda</taxon>
        <taxon>Hexapoda</taxon>
        <taxon>Insecta</taxon>
        <taxon>Pterygota</taxon>
        <taxon>Neoptera</taxon>
        <taxon>Polyneoptera</taxon>
        <taxon>Dictyoptera</taxon>
        <taxon>Blattodea</taxon>
        <taxon>Blattoidea</taxon>
        <taxon>Blattidae</taxon>
        <taxon>Blattinae</taxon>
        <taxon>Periplaneta</taxon>
    </lineage>
</organism>
<gene>
    <name evidence="1" type="ORF">ANN_10664</name>
</gene>
<dbReference type="EMBL" id="JAJSOF020000015">
    <property type="protein sequence ID" value="KAJ4440818.1"/>
    <property type="molecule type" value="Genomic_DNA"/>
</dbReference>
<evidence type="ECO:0000313" key="1">
    <source>
        <dbReference type="EMBL" id="KAJ4440818.1"/>
    </source>
</evidence>
<proteinExistence type="predicted"/>
<dbReference type="Proteomes" id="UP001148838">
    <property type="component" value="Unassembled WGS sequence"/>
</dbReference>
<name>A0ABQ8T2X3_PERAM</name>
<dbReference type="PANTHER" id="PTHR47055:SF3">
    <property type="entry name" value="PHORBOL-ESTER_DAG-TYPE DOMAIN-CONTAINING PROTEIN"/>
    <property type="match status" value="1"/>
</dbReference>
<evidence type="ECO:0000313" key="2">
    <source>
        <dbReference type="Proteomes" id="UP001148838"/>
    </source>
</evidence>